<dbReference type="EMBL" id="LR796136">
    <property type="protein sequence ID" value="CAB4120916.1"/>
    <property type="molecule type" value="Genomic_DNA"/>
</dbReference>
<organism evidence="2">
    <name type="scientific">uncultured Caudovirales phage</name>
    <dbReference type="NCBI Taxonomy" id="2100421"/>
    <lineage>
        <taxon>Viruses</taxon>
        <taxon>Duplodnaviria</taxon>
        <taxon>Heunggongvirae</taxon>
        <taxon>Uroviricota</taxon>
        <taxon>Caudoviricetes</taxon>
        <taxon>Peduoviridae</taxon>
        <taxon>Maltschvirus</taxon>
        <taxon>Maltschvirus maltsch</taxon>
    </lineage>
</organism>
<dbReference type="EMBL" id="LR798189">
    <property type="protein sequence ID" value="CAB5078965.1"/>
    <property type="molecule type" value="Genomic_DNA"/>
</dbReference>
<sequence length="236" mass="27549">MARNVTFGELVSATRIEAGMDPDPALSLNILPLIKALINREYKRMYEDFDWPFLRVSRDITVQAGQRYYDLPNDMDLDRIERVDYYWGNKWFPLDRGVYPEHYNTYNSDIDVRSEPMFRWDIKWTGSEAQIETWPVPVTDGRVFRLTGIRKAVELIVDADLCDLDDQMIVMFAASELLARKQSPDAATKQQKAVQRYQTIKSRSQQTKTNSFSFQNAPKQDPRLNRVPLVAYVRNP</sequence>
<evidence type="ECO:0000256" key="1">
    <source>
        <dbReference type="SAM" id="MobiDB-lite"/>
    </source>
</evidence>
<evidence type="ECO:0000313" key="4">
    <source>
        <dbReference type="EMBL" id="CAB5078965.1"/>
    </source>
</evidence>
<protein>
    <submittedName>
        <fullName evidence="2">Uncharacterized protein</fullName>
    </submittedName>
</protein>
<dbReference type="EMBL" id="LR797822">
    <property type="protein sequence ID" value="CAB4241342.1"/>
    <property type="molecule type" value="Genomic_DNA"/>
</dbReference>
<dbReference type="Pfam" id="PF24175">
    <property type="entry name" value="SU10_adaptor"/>
    <property type="match status" value="1"/>
</dbReference>
<reference evidence="2" key="1">
    <citation type="submission" date="2020-04" db="EMBL/GenBank/DDBJ databases">
        <authorList>
            <person name="Chiriac C."/>
            <person name="Salcher M."/>
            <person name="Ghai R."/>
            <person name="Kavagutti S V."/>
        </authorList>
    </citation>
    <scope>NUCLEOTIDE SEQUENCE</scope>
</reference>
<evidence type="ECO:0000313" key="2">
    <source>
        <dbReference type="EMBL" id="CAB4120916.1"/>
    </source>
</evidence>
<feature type="compositionally biased region" description="Polar residues" evidence="1">
    <location>
        <begin position="188"/>
        <end position="218"/>
    </location>
</feature>
<evidence type="ECO:0000313" key="3">
    <source>
        <dbReference type="EMBL" id="CAB4241342.1"/>
    </source>
</evidence>
<name>A0A6J5KIA6_9CAUD</name>
<proteinExistence type="predicted"/>
<dbReference type="InterPro" id="IPR056209">
    <property type="entry name" value="SU10_adaptor"/>
</dbReference>
<accession>A0A6J5KIA6</accession>
<gene>
    <name evidence="4" type="ORF">UFOVP145_6</name>
    <name evidence="2" type="ORF">UFOVP4_9</name>
    <name evidence="3" type="ORF">UFOVP64_50</name>
</gene>
<feature type="region of interest" description="Disordered" evidence="1">
    <location>
        <begin position="184"/>
        <end position="226"/>
    </location>
</feature>